<evidence type="ECO:0000313" key="9">
    <source>
        <dbReference type="Proteomes" id="UP000036951"/>
    </source>
</evidence>
<dbReference type="OrthoDB" id="9806740at2"/>
<keyword evidence="4 6" id="KW-1133">Transmembrane helix</keyword>
<protein>
    <submittedName>
        <fullName evidence="8">Membrane protein</fullName>
    </submittedName>
</protein>
<dbReference type="SUPFAM" id="SSF103481">
    <property type="entry name" value="Multidrug resistance efflux transporter EmrE"/>
    <property type="match status" value="2"/>
</dbReference>
<feature type="transmembrane region" description="Helical" evidence="6">
    <location>
        <begin position="181"/>
        <end position="199"/>
    </location>
</feature>
<reference evidence="8 9" key="1">
    <citation type="submission" date="2015-06" db="EMBL/GenBank/DDBJ databases">
        <title>Prevotella sp. 109, sp. nov., a novel member of the family Prevotellaceae isolated from human faeces.</title>
        <authorList>
            <person name="Shkoporov A.N."/>
            <person name="Chaplin A.V."/>
            <person name="Kafarskaia L.I."/>
            <person name="Efimov B.A."/>
        </authorList>
    </citation>
    <scope>NUCLEOTIDE SEQUENCE [LARGE SCALE GENOMIC DNA]</scope>
    <source>
        <strain evidence="8 9">109</strain>
    </source>
</reference>
<feature type="transmembrane region" description="Helical" evidence="6">
    <location>
        <begin position="68"/>
        <end position="88"/>
    </location>
</feature>
<comment type="caution">
    <text evidence="8">The sequence shown here is derived from an EMBL/GenBank/DDBJ whole genome shotgun (WGS) entry which is preliminary data.</text>
</comment>
<dbReference type="PANTHER" id="PTHR32322:SF18">
    <property type="entry name" value="S-ADENOSYLMETHIONINE_S-ADENOSYLHOMOCYSTEINE TRANSPORTER"/>
    <property type="match status" value="1"/>
</dbReference>
<feature type="transmembrane region" description="Helical" evidence="6">
    <location>
        <begin position="214"/>
        <end position="234"/>
    </location>
</feature>
<evidence type="ECO:0000256" key="3">
    <source>
        <dbReference type="ARBA" id="ARBA00022692"/>
    </source>
</evidence>
<evidence type="ECO:0000313" key="8">
    <source>
        <dbReference type="EMBL" id="KOO67549.1"/>
    </source>
</evidence>
<evidence type="ECO:0000256" key="5">
    <source>
        <dbReference type="ARBA" id="ARBA00023136"/>
    </source>
</evidence>
<evidence type="ECO:0000256" key="6">
    <source>
        <dbReference type="SAM" id="Phobius"/>
    </source>
</evidence>
<comment type="subcellular location">
    <subcellularLocation>
        <location evidence="1">Cell membrane</location>
        <topology evidence="1">Multi-pass membrane protein</topology>
    </subcellularLocation>
</comment>
<evidence type="ECO:0000256" key="1">
    <source>
        <dbReference type="ARBA" id="ARBA00004651"/>
    </source>
</evidence>
<feature type="transmembrane region" description="Helical" evidence="6">
    <location>
        <begin position="146"/>
        <end position="169"/>
    </location>
</feature>
<keyword evidence="5 6" id="KW-0472">Membrane</keyword>
<feature type="transmembrane region" description="Helical" evidence="6">
    <location>
        <begin position="122"/>
        <end position="140"/>
    </location>
</feature>
<feature type="transmembrane region" description="Helical" evidence="6">
    <location>
        <begin position="35"/>
        <end position="56"/>
    </location>
</feature>
<name>A0A8E1UQ63_9BACT</name>
<dbReference type="GO" id="GO:0005886">
    <property type="term" value="C:plasma membrane"/>
    <property type="evidence" value="ECO:0007669"/>
    <property type="project" value="UniProtKB-SubCell"/>
</dbReference>
<keyword evidence="2" id="KW-1003">Cell membrane</keyword>
<dbReference type="RefSeq" id="WP_053399071.1">
    <property type="nucleotide sequence ID" value="NZ_DAWBWQ010000085.1"/>
</dbReference>
<feature type="transmembrane region" description="Helical" evidence="6">
    <location>
        <begin position="270"/>
        <end position="288"/>
    </location>
</feature>
<evidence type="ECO:0000256" key="4">
    <source>
        <dbReference type="ARBA" id="ARBA00022989"/>
    </source>
</evidence>
<dbReference type="InterPro" id="IPR037185">
    <property type="entry name" value="EmrE-like"/>
</dbReference>
<feature type="transmembrane region" description="Helical" evidence="6">
    <location>
        <begin position="94"/>
        <end position="115"/>
    </location>
</feature>
<proteinExistence type="predicted"/>
<dbReference type="EMBL" id="LFQU01000035">
    <property type="protein sequence ID" value="KOO67549.1"/>
    <property type="molecule type" value="Genomic_DNA"/>
</dbReference>
<feature type="transmembrane region" description="Helical" evidence="6">
    <location>
        <begin position="246"/>
        <end position="264"/>
    </location>
</feature>
<evidence type="ECO:0000259" key="7">
    <source>
        <dbReference type="Pfam" id="PF00892"/>
    </source>
</evidence>
<accession>A0A8E1UQ63</accession>
<feature type="domain" description="EamA" evidence="7">
    <location>
        <begin position="150"/>
        <end position="287"/>
    </location>
</feature>
<keyword evidence="3 6" id="KW-0812">Transmembrane</keyword>
<gene>
    <name evidence="8" type="ORF">ACU52_12825</name>
</gene>
<evidence type="ECO:0000256" key="2">
    <source>
        <dbReference type="ARBA" id="ARBA00022475"/>
    </source>
</evidence>
<dbReference type="AlphaFoldDB" id="A0A8E1UQ63"/>
<dbReference type="InterPro" id="IPR000620">
    <property type="entry name" value="EamA_dom"/>
</dbReference>
<dbReference type="InterPro" id="IPR050638">
    <property type="entry name" value="AA-Vitamin_Transporters"/>
</dbReference>
<dbReference type="Proteomes" id="UP000036951">
    <property type="component" value="Unassembled WGS sequence"/>
</dbReference>
<feature type="domain" description="EamA" evidence="7">
    <location>
        <begin position="6"/>
        <end position="139"/>
    </location>
</feature>
<dbReference type="Pfam" id="PF00892">
    <property type="entry name" value="EamA"/>
    <property type="match status" value="2"/>
</dbReference>
<organism evidence="8 9">
    <name type="scientific">Xylanibacter rarus</name>
    <dbReference type="NCBI Taxonomy" id="1676614"/>
    <lineage>
        <taxon>Bacteria</taxon>
        <taxon>Pseudomonadati</taxon>
        <taxon>Bacteroidota</taxon>
        <taxon>Bacteroidia</taxon>
        <taxon>Bacteroidales</taxon>
        <taxon>Prevotellaceae</taxon>
        <taxon>Xylanibacter</taxon>
    </lineage>
</organism>
<sequence length="316" mass="34460">MNSKLKGTLCSIGAAVSYGLNPLGALPLYSQGINTNTVLFFRYGLAVVLLALFMLFKRQSFAITKKETSILVALGILFAMSSLTLFLSFHYMGAGIACTLLFVYPVMVAVMMTVFFKEKLTIITILSIILALSGIALLYKGNDGDVLNITGVILVMISSLTYAIYIIVVNKSPLRISSVKLTFYVLLFGVISLIIYSLAGDQNNYIQMLTTPEMWFYALILALFPTVISLLLMVVAVHEIGSTPTAIMGALEPLTAVVIGVVMFGEQLTLRMATGVLMILVAVLFIIAGKSLTVNKITTVIGRLGHVVVKHWRWRL</sequence>
<keyword evidence="9" id="KW-1185">Reference proteome</keyword>
<dbReference type="PANTHER" id="PTHR32322">
    <property type="entry name" value="INNER MEMBRANE TRANSPORTER"/>
    <property type="match status" value="1"/>
</dbReference>